<evidence type="ECO:0000313" key="3">
    <source>
        <dbReference type="Proteomes" id="UP000017644"/>
    </source>
</evidence>
<organism evidence="2 3">
    <name type="scientific">Bacillus phage BigBertha</name>
    <dbReference type="NCBI Taxonomy" id="1406781"/>
    <lineage>
        <taxon>Viruses</taxon>
        <taxon>Duplodnaviria</taxon>
        <taxon>Heunggongvirae</taxon>
        <taxon>Uroviricota</taxon>
        <taxon>Caudoviricetes</taxon>
        <taxon>Herelleviridae</taxon>
        <taxon>Bastillevirinae</taxon>
        <taxon>Bequatrovirus</taxon>
        <taxon>Bequatrovirus bigbertha</taxon>
    </lineage>
</organism>
<feature type="compositionally biased region" description="Basic and acidic residues" evidence="1">
    <location>
        <begin position="182"/>
        <end position="202"/>
    </location>
</feature>
<dbReference type="GeneID" id="17959656"/>
<feature type="compositionally biased region" description="Basic and acidic residues" evidence="1">
    <location>
        <begin position="41"/>
        <end position="60"/>
    </location>
</feature>
<feature type="compositionally biased region" description="Acidic residues" evidence="1">
    <location>
        <begin position="61"/>
        <end position="71"/>
    </location>
</feature>
<reference evidence="2 3" key="1">
    <citation type="journal article" date="2013" name="Genome Announc.">
        <title>Complete Genome of Bacillus thuringiensis Myophage BigBertha.</title>
        <authorList>
            <person name="Ting J.H."/>
            <person name="Smyth T.B."/>
            <person name="Chamakura K.R."/>
            <person name="Kuty Everett G.F."/>
        </authorList>
    </citation>
    <scope>NUCLEOTIDE SEQUENCE [LARGE SCALE GENOMIC DNA]</scope>
</reference>
<name>U5PS96_9CAUD</name>
<feature type="compositionally biased region" description="Basic and acidic residues" evidence="1">
    <location>
        <begin position="8"/>
        <end position="26"/>
    </location>
</feature>
<feature type="region of interest" description="Disordered" evidence="1">
    <location>
        <begin position="1"/>
        <end position="126"/>
    </location>
</feature>
<evidence type="ECO:0000256" key="1">
    <source>
        <dbReference type="SAM" id="MobiDB-lite"/>
    </source>
</evidence>
<proteinExistence type="predicted"/>
<keyword evidence="3" id="KW-1185">Reference proteome</keyword>
<dbReference type="Proteomes" id="UP000017644">
    <property type="component" value="Segment"/>
</dbReference>
<evidence type="ECO:0000313" key="2">
    <source>
        <dbReference type="EMBL" id="AGY46581.1"/>
    </source>
</evidence>
<feature type="region of interest" description="Disordered" evidence="1">
    <location>
        <begin position="182"/>
        <end position="228"/>
    </location>
</feature>
<feature type="compositionally biased region" description="Acidic residues" evidence="1">
    <location>
        <begin position="203"/>
        <end position="214"/>
    </location>
</feature>
<dbReference type="EMBL" id="KF669647">
    <property type="protein sequence ID" value="AGY46581.1"/>
    <property type="molecule type" value="Genomic_DNA"/>
</dbReference>
<gene>
    <name evidence="2" type="ORF">BigBertha_73</name>
</gene>
<feature type="compositionally biased region" description="Low complexity" evidence="1">
    <location>
        <begin position="117"/>
        <end position="126"/>
    </location>
</feature>
<dbReference type="RefSeq" id="YP_008771100.1">
    <property type="nucleotide sequence ID" value="NC_022769.1"/>
</dbReference>
<feature type="compositionally biased region" description="Basic and acidic residues" evidence="1">
    <location>
        <begin position="72"/>
        <end position="116"/>
    </location>
</feature>
<accession>U5PS96</accession>
<sequence length="309" mass="34855">MTQVKISELTKELEGMSEKEVVEKSMDLSVEQDVTPVAEAKIPEPEEKEEEAKEEEKAEEPKEEEAKEEEVVEKSADKKEDKEDKKDEKEKGKDKEKEKGKDKDKKEDKEEVKKSEAPTAPAEASELISGAELLSAFEAVVKSYEGVRKELKDSEDSIVEKVTKSILPMIENIAKHFENLKKEEVKEEVAEEPKEEEVKEPEVKEEEVKEEETEVVEKSMAPVEEEELEGKAVEYIEKSANAAVEEEVEEEVVEEVFKAADHASTVVDIAIASGFDPGTNNRVFQAVNRVKEGRETAEDIDIFKKVLGK</sequence>
<dbReference type="KEGG" id="vg:17959656"/>
<protein>
    <submittedName>
        <fullName evidence="2">Uncharacterized protein</fullName>
    </submittedName>
</protein>